<evidence type="ECO:0000259" key="2">
    <source>
        <dbReference type="Pfam" id="PF01979"/>
    </source>
</evidence>
<evidence type="ECO:0000313" key="3">
    <source>
        <dbReference type="EMBL" id="GEN08907.1"/>
    </source>
</evidence>
<dbReference type="CDD" id="cd01299">
    <property type="entry name" value="Met_dep_hydrolase_A"/>
    <property type="match status" value="1"/>
</dbReference>
<dbReference type="AlphaFoldDB" id="A0A511T4R5"/>
<feature type="chain" id="PRO_5022727052" evidence="1">
    <location>
        <begin position="16"/>
        <end position="425"/>
    </location>
</feature>
<organism evidence="3 6">
    <name type="scientific">Myxococcus fulvus</name>
    <dbReference type="NCBI Taxonomy" id="33"/>
    <lineage>
        <taxon>Bacteria</taxon>
        <taxon>Pseudomonadati</taxon>
        <taxon>Myxococcota</taxon>
        <taxon>Myxococcia</taxon>
        <taxon>Myxococcales</taxon>
        <taxon>Cystobacterineae</taxon>
        <taxon>Myxococcaceae</taxon>
        <taxon>Myxococcus</taxon>
    </lineage>
</organism>
<dbReference type="PANTHER" id="PTHR43135:SF3">
    <property type="entry name" value="ALPHA-D-RIBOSE 1-METHYLPHOSPHONATE 5-TRIPHOSPHATE DIPHOSPHATASE"/>
    <property type="match status" value="1"/>
</dbReference>
<feature type="signal peptide" evidence="1">
    <location>
        <begin position="1"/>
        <end position="15"/>
    </location>
</feature>
<dbReference type="STRING" id="1334629.MFUL124B02_15135"/>
<sequence length="425" mass="45017">MRALLLALVVTTASAQQPASPTPPRSYVLRPTSVFDGVTAKPHAGWVVVVTGERITAAGPAGQVQVPEGAEVVDLAGATLLPGLIEGHSHLFLHPYNEANWNDQVLKEALALRVARATQHAKATLLAGFTTARDLGTEGAGDADVGLKQAIQQGIIPGPRLLVATRALVASGTYGPKGFAPEWHVPQGAEEADGEDALVRAVREQMGRGADWVKVYGDYRWGPGGEARPTYSLDEMKRIVDTARDGGRPVSVHASTPEGMRRAVLAGAESIEHGDGGTTEVFRLMAQRGVFFCPTLAAGDALYRYHGWKKGVDPEPAAIQAKKVSFRAALAAGVPMCVGGDSGVFAHGENARELELMVEYGMTPAQVLQAATSGNARMLHREDALGQVKPGLLADLVAVDGEPTKDISAVRRVRWVMKGGVPYRR</sequence>
<dbReference type="Proteomes" id="UP000183760">
    <property type="component" value="Unassembled WGS sequence"/>
</dbReference>
<dbReference type="Gene3D" id="2.30.40.10">
    <property type="entry name" value="Urease, subunit C, domain 1"/>
    <property type="match status" value="1"/>
</dbReference>
<keyword evidence="5" id="KW-1185">Reference proteome</keyword>
<proteinExistence type="predicted"/>
<dbReference type="GO" id="GO:0016810">
    <property type="term" value="F:hydrolase activity, acting on carbon-nitrogen (but not peptide) bonds"/>
    <property type="evidence" value="ECO:0007669"/>
    <property type="project" value="InterPro"/>
</dbReference>
<name>A0A511T4R5_MYXFU</name>
<dbReference type="RefSeq" id="WP_074957181.1">
    <property type="nucleotide sequence ID" value="NZ_BJXR01000030.1"/>
</dbReference>
<reference evidence="3 6" key="2">
    <citation type="submission" date="2019-07" db="EMBL/GenBank/DDBJ databases">
        <title>Whole genome shotgun sequence of Myxococcus fulvus NBRC 100333.</title>
        <authorList>
            <person name="Hosoyama A."/>
            <person name="Uohara A."/>
            <person name="Ohji S."/>
            <person name="Ichikawa N."/>
        </authorList>
    </citation>
    <scope>NUCLEOTIDE SEQUENCE [LARGE SCALE GENOMIC DNA]</scope>
    <source>
        <strain evidence="3 6">NBRC 100333</strain>
    </source>
</reference>
<dbReference type="Gene3D" id="3.20.20.140">
    <property type="entry name" value="Metal-dependent hydrolases"/>
    <property type="match status" value="1"/>
</dbReference>
<evidence type="ECO:0000256" key="1">
    <source>
        <dbReference type="SAM" id="SignalP"/>
    </source>
</evidence>
<comment type="caution">
    <text evidence="3">The sequence shown here is derived from an EMBL/GenBank/DDBJ whole genome shotgun (WGS) entry which is preliminary data.</text>
</comment>
<dbReference type="SUPFAM" id="SSF51338">
    <property type="entry name" value="Composite domain of metallo-dependent hydrolases"/>
    <property type="match status" value="1"/>
</dbReference>
<protein>
    <submittedName>
        <fullName evidence="4">Imidazolonepropionase</fullName>
    </submittedName>
</protein>
<dbReference type="Pfam" id="PF01979">
    <property type="entry name" value="Amidohydro_1"/>
    <property type="match status" value="1"/>
</dbReference>
<keyword evidence="1" id="KW-0732">Signal</keyword>
<dbReference type="OrthoDB" id="9782972at2"/>
<dbReference type="EMBL" id="BJXR01000030">
    <property type="protein sequence ID" value="GEN08907.1"/>
    <property type="molecule type" value="Genomic_DNA"/>
</dbReference>
<evidence type="ECO:0000313" key="4">
    <source>
        <dbReference type="EMBL" id="SEU28694.1"/>
    </source>
</evidence>
<feature type="domain" description="Amidohydrolase-related" evidence="2">
    <location>
        <begin position="79"/>
        <end position="420"/>
    </location>
</feature>
<reference evidence="4 5" key="1">
    <citation type="submission" date="2016-10" db="EMBL/GenBank/DDBJ databases">
        <authorList>
            <person name="Varghese N."/>
            <person name="Submissions S."/>
        </authorList>
    </citation>
    <scope>NUCLEOTIDE SEQUENCE [LARGE SCALE GENOMIC DNA]</scope>
    <source>
        <strain evidence="4 5">DSM 16525</strain>
    </source>
</reference>
<gene>
    <name evidence="3" type="ORF">MFU01_39440</name>
    <name evidence="4" type="ORF">SAMN05443572_10856</name>
</gene>
<accession>A0A511T4R5</accession>
<dbReference type="InterPro" id="IPR051781">
    <property type="entry name" value="Metallo-dep_Hydrolase"/>
</dbReference>
<dbReference type="InterPro" id="IPR006680">
    <property type="entry name" value="Amidohydro-rel"/>
</dbReference>
<evidence type="ECO:0000313" key="6">
    <source>
        <dbReference type="Proteomes" id="UP000321514"/>
    </source>
</evidence>
<dbReference type="PANTHER" id="PTHR43135">
    <property type="entry name" value="ALPHA-D-RIBOSE 1-METHYLPHOSPHONATE 5-TRIPHOSPHATE DIPHOSPHATASE"/>
    <property type="match status" value="1"/>
</dbReference>
<dbReference type="InterPro" id="IPR011059">
    <property type="entry name" value="Metal-dep_hydrolase_composite"/>
</dbReference>
<dbReference type="EMBL" id="FOIB01000008">
    <property type="protein sequence ID" value="SEU28694.1"/>
    <property type="molecule type" value="Genomic_DNA"/>
</dbReference>
<dbReference type="SUPFAM" id="SSF51556">
    <property type="entry name" value="Metallo-dependent hydrolases"/>
    <property type="match status" value="1"/>
</dbReference>
<dbReference type="InterPro" id="IPR032466">
    <property type="entry name" value="Metal_Hydrolase"/>
</dbReference>
<evidence type="ECO:0000313" key="5">
    <source>
        <dbReference type="Proteomes" id="UP000183760"/>
    </source>
</evidence>
<dbReference type="InterPro" id="IPR057744">
    <property type="entry name" value="OTAase-like"/>
</dbReference>
<dbReference type="Proteomes" id="UP000321514">
    <property type="component" value="Unassembled WGS sequence"/>
</dbReference>